<dbReference type="Pfam" id="PF04828">
    <property type="entry name" value="GFA"/>
    <property type="match status" value="1"/>
</dbReference>
<name>A0AB34FGA7_9HYPO</name>
<dbReference type="InterPro" id="IPR006913">
    <property type="entry name" value="CENP-V/GFA"/>
</dbReference>
<dbReference type="PANTHER" id="PTHR28620:SF1">
    <property type="entry name" value="CENP-V_GFA DOMAIN-CONTAINING PROTEIN"/>
    <property type="match status" value="1"/>
</dbReference>
<dbReference type="PROSITE" id="PS51891">
    <property type="entry name" value="CENP_V_GFA"/>
    <property type="match status" value="1"/>
</dbReference>
<evidence type="ECO:0000256" key="1">
    <source>
        <dbReference type="ARBA" id="ARBA00005495"/>
    </source>
</evidence>
<dbReference type="GO" id="GO:0016846">
    <property type="term" value="F:carbon-sulfur lyase activity"/>
    <property type="evidence" value="ECO:0007669"/>
    <property type="project" value="InterPro"/>
</dbReference>
<reference evidence="5" key="1">
    <citation type="submission" date="2023-01" db="EMBL/GenBank/DDBJ databases">
        <title>The growth and conidiation of Purpureocillium lavendulum are regulated by nitrogen source and histone H3K14 acetylation.</title>
        <authorList>
            <person name="Tang P."/>
            <person name="Han J."/>
            <person name="Zhang C."/>
            <person name="Tang P."/>
            <person name="Qi F."/>
            <person name="Zhang K."/>
            <person name="Liang L."/>
        </authorList>
    </citation>
    <scope>NUCLEOTIDE SEQUENCE</scope>
    <source>
        <strain evidence="5">YMF1.00683</strain>
    </source>
</reference>
<dbReference type="InterPro" id="IPR052355">
    <property type="entry name" value="CENP-V-like"/>
</dbReference>
<gene>
    <name evidence="5" type="ORF">O9K51_09547</name>
</gene>
<accession>A0AB34FGA7</accession>
<protein>
    <submittedName>
        <fullName evidence="5">Glutathione-dependent formaldehyde-activating enzyme</fullName>
    </submittedName>
</protein>
<feature type="domain" description="CENP-V/GFA" evidence="4">
    <location>
        <begin position="41"/>
        <end position="147"/>
    </location>
</feature>
<organism evidence="5 6">
    <name type="scientific">Purpureocillium lavendulum</name>
    <dbReference type="NCBI Taxonomy" id="1247861"/>
    <lineage>
        <taxon>Eukaryota</taxon>
        <taxon>Fungi</taxon>
        <taxon>Dikarya</taxon>
        <taxon>Ascomycota</taxon>
        <taxon>Pezizomycotina</taxon>
        <taxon>Sordariomycetes</taxon>
        <taxon>Hypocreomycetidae</taxon>
        <taxon>Hypocreales</taxon>
        <taxon>Ophiocordycipitaceae</taxon>
        <taxon>Purpureocillium</taxon>
    </lineage>
</organism>
<dbReference type="AlphaFoldDB" id="A0AB34FGA7"/>
<evidence type="ECO:0000313" key="6">
    <source>
        <dbReference type="Proteomes" id="UP001163105"/>
    </source>
</evidence>
<dbReference type="PANTHER" id="PTHR28620">
    <property type="entry name" value="CENTROMERE PROTEIN V"/>
    <property type="match status" value="1"/>
</dbReference>
<keyword evidence="3" id="KW-0862">Zinc</keyword>
<dbReference type="EMBL" id="JAQHRD010000010">
    <property type="protein sequence ID" value="KAJ6437719.1"/>
    <property type="molecule type" value="Genomic_DNA"/>
</dbReference>
<proteinExistence type="inferred from homology"/>
<sequence>MWRRLGTLFGLGEVLHLRPKPRVLDARSSSIEIMATTPIVYRGNCHCGRYRYELTLPREITTGTTCSCSLCVKKGYLWVAPPEGSFRVVRDDGHLVEYGSKALRDKFCGHCGTGVTGEHIAGPLSGEMLVNVRAIQGVNPFKLEPHVTTVETPDERGTINAAGDASHVFACHCGNVQAQLLVPLSELQVKEDNCSSCVRNAYVGVYPTKDQVRTHGKEHGFEYFGLGAEETGRKWGGVVHCSTCGVFVFNIIYGPPLSIFDKLPPERKARALEAYHRNVSLLPLNLRAVEGLHREVQLGSVGVERADEGTEDYAERLGEWEVV</sequence>
<evidence type="ECO:0000256" key="2">
    <source>
        <dbReference type="ARBA" id="ARBA00022723"/>
    </source>
</evidence>
<dbReference type="Proteomes" id="UP001163105">
    <property type="component" value="Unassembled WGS sequence"/>
</dbReference>
<comment type="similarity">
    <text evidence="1">Belongs to the Gfa family.</text>
</comment>
<keyword evidence="6" id="KW-1185">Reference proteome</keyword>
<dbReference type="InterPro" id="IPR011057">
    <property type="entry name" value="Mss4-like_sf"/>
</dbReference>
<comment type="caution">
    <text evidence="5">The sequence shown here is derived from an EMBL/GenBank/DDBJ whole genome shotgun (WGS) entry which is preliminary data.</text>
</comment>
<keyword evidence="2" id="KW-0479">Metal-binding</keyword>
<evidence type="ECO:0000256" key="3">
    <source>
        <dbReference type="ARBA" id="ARBA00022833"/>
    </source>
</evidence>
<evidence type="ECO:0000259" key="4">
    <source>
        <dbReference type="PROSITE" id="PS51891"/>
    </source>
</evidence>
<dbReference type="Gene3D" id="2.170.150.70">
    <property type="match status" value="2"/>
</dbReference>
<evidence type="ECO:0000313" key="5">
    <source>
        <dbReference type="EMBL" id="KAJ6437719.1"/>
    </source>
</evidence>
<dbReference type="SUPFAM" id="SSF51316">
    <property type="entry name" value="Mss4-like"/>
    <property type="match status" value="2"/>
</dbReference>
<dbReference type="GO" id="GO:0046872">
    <property type="term" value="F:metal ion binding"/>
    <property type="evidence" value="ECO:0007669"/>
    <property type="project" value="UniProtKB-KW"/>
</dbReference>